<dbReference type="Gene3D" id="1.20.970.30">
    <property type="entry name" value="eIF4G, eIF4E-binding domain"/>
    <property type="match status" value="1"/>
</dbReference>
<dbReference type="SUPFAM" id="SSF101489">
    <property type="entry name" value="Eukaryotic initiation factor 4f subunit eIF4g, eIF4e-binding domain"/>
    <property type="match status" value="1"/>
</dbReference>
<dbReference type="Proteomes" id="UP000076532">
    <property type="component" value="Unassembled WGS sequence"/>
</dbReference>
<dbReference type="EMBL" id="KV417506">
    <property type="protein sequence ID" value="KZP27940.1"/>
    <property type="molecule type" value="Genomic_DNA"/>
</dbReference>
<evidence type="ECO:0000256" key="1">
    <source>
        <dbReference type="SAM" id="MobiDB-lite"/>
    </source>
</evidence>
<evidence type="ECO:0000313" key="4">
    <source>
        <dbReference type="Proteomes" id="UP000076532"/>
    </source>
</evidence>
<feature type="domain" description="Eukaryotic translation initiation factor 4G1 eIF4E-binding" evidence="2">
    <location>
        <begin position="75"/>
        <end position="129"/>
    </location>
</feature>
<feature type="region of interest" description="Disordered" evidence="1">
    <location>
        <begin position="42"/>
        <end position="67"/>
    </location>
</feature>
<dbReference type="InterPro" id="IPR022745">
    <property type="entry name" value="eIF4G1_eIF4E-bd"/>
</dbReference>
<reference evidence="3 4" key="1">
    <citation type="journal article" date="2016" name="Mol. Biol. Evol.">
        <title>Comparative Genomics of Early-Diverging Mushroom-Forming Fungi Provides Insights into the Origins of Lignocellulose Decay Capabilities.</title>
        <authorList>
            <person name="Nagy L.G."/>
            <person name="Riley R."/>
            <person name="Tritt A."/>
            <person name="Adam C."/>
            <person name="Daum C."/>
            <person name="Floudas D."/>
            <person name="Sun H."/>
            <person name="Yadav J.S."/>
            <person name="Pangilinan J."/>
            <person name="Larsson K.H."/>
            <person name="Matsuura K."/>
            <person name="Barry K."/>
            <person name="Labutti K."/>
            <person name="Kuo R."/>
            <person name="Ohm R.A."/>
            <person name="Bhattacharya S.S."/>
            <person name="Shirouzu T."/>
            <person name="Yoshinaga Y."/>
            <person name="Martin F.M."/>
            <person name="Grigoriev I.V."/>
            <person name="Hibbett D.S."/>
        </authorList>
    </citation>
    <scope>NUCLEOTIDE SEQUENCE [LARGE SCALE GENOMIC DNA]</scope>
    <source>
        <strain evidence="3 4">CBS 109695</strain>
    </source>
</reference>
<accession>A0A166R5V5</accession>
<evidence type="ECO:0000313" key="3">
    <source>
        <dbReference type="EMBL" id="KZP27940.1"/>
    </source>
</evidence>
<dbReference type="Pfam" id="PF12152">
    <property type="entry name" value="eIF_4G1"/>
    <property type="match status" value="1"/>
</dbReference>
<protein>
    <recommendedName>
        <fullName evidence="2">Eukaryotic translation initiation factor 4G1 eIF4E-binding domain-containing protein</fullName>
    </recommendedName>
</protein>
<organism evidence="3 4">
    <name type="scientific">Athelia psychrophila</name>
    <dbReference type="NCBI Taxonomy" id="1759441"/>
    <lineage>
        <taxon>Eukaryota</taxon>
        <taxon>Fungi</taxon>
        <taxon>Dikarya</taxon>
        <taxon>Basidiomycota</taxon>
        <taxon>Agaricomycotina</taxon>
        <taxon>Agaricomycetes</taxon>
        <taxon>Agaricomycetidae</taxon>
        <taxon>Atheliales</taxon>
        <taxon>Atheliaceae</taxon>
        <taxon>Athelia</taxon>
    </lineage>
</organism>
<dbReference type="InterPro" id="IPR036211">
    <property type="entry name" value="eIF4G_eIF4E-bd_sf"/>
</dbReference>
<dbReference type="OrthoDB" id="514777at2759"/>
<name>A0A166R5V5_9AGAM</name>
<dbReference type="STRING" id="436010.A0A166R5V5"/>
<gene>
    <name evidence="3" type="ORF">FIBSPDRAFT_817943</name>
</gene>
<evidence type="ECO:0000259" key="2">
    <source>
        <dbReference type="Pfam" id="PF12152"/>
    </source>
</evidence>
<dbReference type="AlphaFoldDB" id="A0A166R5V5"/>
<keyword evidence="4" id="KW-1185">Reference proteome</keyword>
<sequence>MRTRLCPTRRRGWEVDVKAIRASRPAVPRPAASIARKSVLSINTTGPSREARKPRAGPLDLSYGKTPITPGLPPALATARITEDIEKVEYPEGIMSPRLELNVDAKDSKFKYDRDILLQFVSICKEKPDQLPPLASRPRTRRPVLYEPWRIWSA</sequence>
<proteinExistence type="predicted"/>